<feature type="transmembrane region" description="Helical" evidence="1">
    <location>
        <begin position="77"/>
        <end position="97"/>
    </location>
</feature>
<dbReference type="Pfam" id="PF13430">
    <property type="entry name" value="DUF4112"/>
    <property type="match status" value="1"/>
</dbReference>
<dbReference type="RefSeq" id="WP_115219070.1">
    <property type="nucleotide sequence ID" value="NZ_UHIA01000004.1"/>
</dbReference>
<organism evidence="2 3">
    <name type="scientific">Suttonella indologenes</name>
    <dbReference type="NCBI Taxonomy" id="13276"/>
    <lineage>
        <taxon>Bacteria</taxon>
        <taxon>Pseudomonadati</taxon>
        <taxon>Pseudomonadota</taxon>
        <taxon>Gammaproteobacteria</taxon>
        <taxon>Cardiobacteriales</taxon>
        <taxon>Cardiobacteriaceae</taxon>
        <taxon>Suttonella</taxon>
    </lineage>
</organism>
<keyword evidence="1" id="KW-0812">Transmembrane</keyword>
<accession>A0A380N078</accession>
<dbReference type="PANTHER" id="PTHR35519">
    <property type="entry name" value="MEMBRANE PROTEINS"/>
    <property type="match status" value="1"/>
</dbReference>
<sequence>MTQAPPQHTLRQLQRLAKFSRLMDGWIKIPFVRRGFGLDAILSAVPVLGDAAGFLLTLYSVRLARRAGVPHRQLLPAYRLAVLDFFAGSIPVIGLVFDIAMRPSTKVLAISENYLAARHQLAPQSLGVLQATTAQPLLSRKQRWILAAIVFALLFLLLLLSYRLFVGFLHLFGGSL</sequence>
<dbReference type="OrthoDB" id="513552at2"/>
<evidence type="ECO:0008006" key="4">
    <source>
        <dbReference type="Google" id="ProtNLM"/>
    </source>
</evidence>
<protein>
    <recommendedName>
        <fullName evidence="4">DUF4112 domain-containing protein</fullName>
    </recommendedName>
</protein>
<keyword evidence="3" id="KW-1185">Reference proteome</keyword>
<evidence type="ECO:0000313" key="2">
    <source>
        <dbReference type="EMBL" id="SUO98215.1"/>
    </source>
</evidence>
<keyword evidence="1" id="KW-0472">Membrane</keyword>
<dbReference type="PANTHER" id="PTHR35519:SF2">
    <property type="entry name" value="PH DOMAIN PROTEIN"/>
    <property type="match status" value="1"/>
</dbReference>
<evidence type="ECO:0000256" key="1">
    <source>
        <dbReference type="SAM" id="Phobius"/>
    </source>
</evidence>
<dbReference type="Proteomes" id="UP000254575">
    <property type="component" value="Unassembled WGS sequence"/>
</dbReference>
<proteinExistence type="predicted"/>
<gene>
    <name evidence="2" type="ORF">NCTC10717_01956</name>
</gene>
<reference evidence="2 3" key="1">
    <citation type="submission" date="2018-06" db="EMBL/GenBank/DDBJ databases">
        <authorList>
            <consortium name="Pathogen Informatics"/>
            <person name="Doyle S."/>
        </authorList>
    </citation>
    <scope>NUCLEOTIDE SEQUENCE [LARGE SCALE GENOMIC DNA]</scope>
    <source>
        <strain evidence="2 3">NCTC10717</strain>
    </source>
</reference>
<feature type="transmembrane region" description="Helical" evidence="1">
    <location>
        <begin position="144"/>
        <end position="165"/>
    </location>
</feature>
<evidence type="ECO:0000313" key="3">
    <source>
        <dbReference type="Proteomes" id="UP000254575"/>
    </source>
</evidence>
<dbReference type="EMBL" id="UHIA01000004">
    <property type="protein sequence ID" value="SUO98215.1"/>
    <property type="molecule type" value="Genomic_DNA"/>
</dbReference>
<feature type="transmembrane region" description="Helical" evidence="1">
    <location>
        <begin position="36"/>
        <end position="57"/>
    </location>
</feature>
<dbReference type="InterPro" id="IPR025187">
    <property type="entry name" value="DUF4112"/>
</dbReference>
<dbReference type="AlphaFoldDB" id="A0A380N078"/>
<name>A0A380N078_9GAMM</name>
<keyword evidence="1" id="KW-1133">Transmembrane helix</keyword>